<accession>A0AAD9SRI7</accession>
<evidence type="ECO:0000313" key="3">
    <source>
        <dbReference type="Proteomes" id="UP001265746"/>
    </source>
</evidence>
<comment type="caution">
    <text evidence="2">The sequence shown here is derived from an EMBL/GenBank/DDBJ whole genome shotgun (WGS) entry which is preliminary data.</text>
</comment>
<dbReference type="EMBL" id="JAUJFL010000001">
    <property type="protein sequence ID" value="KAK2615085.1"/>
    <property type="molecule type" value="Genomic_DNA"/>
</dbReference>
<dbReference type="AlphaFoldDB" id="A0AAD9SRI7"/>
<proteinExistence type="predicted"/>
<dbReference type="InterPro" id="IPR007138">
    <property type="entry name" value="ABM_dom"/>
</dbReference>
<feature type="domain" description="ABM" evidence="1">
    <location>
        <begin position="9"/>
        <end position="100"/>
    </location>
</feature>
<sequence>MAVDSSPSISIHITITIDPSKSEAFLEALRPTFEEVIKEPLNASIEVFQDAMTPGVFRIIENWNTSIEYMTNVQRKKDYYKPYFAAIEPMYLKPLEATVYNRFQGKEWKSNKERW</sequence>
<gene>
    <name evidence="2" type="ORF">N8I77_001861</name>
</gene>
<dbReference type="Proteomes" id="UP001265746">
    <property type="component" value="Unassembled WGS sequence"/>
</dbReference>
<dbReference type="Gene3D" id="3.30.70.100">
    <property type="match status" value="1"/>
</dbReference>
<keyword evidence="3" id="KW-1185">Reference proteome</keyword>
<dbReference type="InterPro" id="IPR011008">
    <property type="entry name" value="Dimeric_a/b-barrel"/>
</dbReference>
<evidence type="ECO:0000259" key="1">
    <source>
        <dbReference type="PROSITE" id="PS51725"/>
    </source>
</evidence>
<dbReference type="Pfam" id="PF03992">
    <property type="entry name" value="ABM"/>
    <property type="match status" value="1"/>
</dbReference>
<organism evidence="2 3">
    <name type="scientific">Phomopsis amygdali</name>
    <name type="common">Fusicoccum amygdali</name>
    <dbReference type="NCBI Taxonomy" id="1214568"/>
    <lineage>
        <taxon>Eukaryota</taxon>
        <taxon>Fungi</taxon>
        <taxon>Dikarya</taxon>
        <taxon>Ascomycota</taxon>
        <taxon>Pezizomycotina</taxon>
        <taxon>Sordariomycetes</taxon>
        <taxon>Sordariomycetidae</taxon>
        <taxon>Diaporthales</taxon>
        <taxon>Diaporthaceae</taxon>
        <taxon>Diaporthe</taxon>
    </lineage>
</organism>
<protein>
    <recommendedName>
        <fullName evidence="1">ABM domain-containing protein</fullName>
    </recommendedName>
</protein>
<name>A0AAD9SRI7_PHOAM</name>
<evidence type="ECO:0000313" key="2">
    <source>
        <dbReference type="EMBL" id="KAK2615085.1"/>
    </source>
</evidence>
<reference evidence="2" key="1">
    <citation type="submission" date="2023-06" db="EMBL/GenBank/DDBJ databases">
        <authorList>
            <person name="Noh H."/>
        </authorList>
    </citation>
    <scope>NUCLEOTIDE SEQUENCE</scope>
    <source>
        <strain evidence="2">DUCC20226</strain>
    </source>
</reference>
<dbReference type="SUPFAM" id="SSF54909">
    <property type="entry name" value="Dimeric alpha+beta barrel"/>
    <property type="match status" value="1"/>
</dbReference>
<dbReference type="PROSITE" id="PS51725">
    <property type="entry name" value="ABM"/>
    <property type="match status" value="1"/>
</dbReference>